<gene>
    <name evidence="8" type="ORF">KKC1_09270</name>
</gene>
<dbReference type="Pfam" id="PF00581">
    <property type="entry name" value="Rhodanese"/>
    <property type="match status" value="1"/>
</dbReference>
<name>A0A1Z5HQW8_9FIRM</name>
<dbReference type="InterPro" id="IPR004099">
    <property type="entry name" value="Pyr_nucl-diS_OxRdtase_dimer"/>
</dbReference>
<keyword evidence="4" id="KW-0274">FAD</keyword>
<comment type="cofactor">
    <cofactor evidence="1">
        <name>FAD</name>
        <dbReference type="ChEBI" id="CHEBI:57692"/>
    </cofactor>
</comment>
<dbReference type="GO" id="GO:0016491">
    <property type="term" value="F:oxidoreductase activity"/>
    <property type="evidence" value="ECO:0007669"/>
    <property type="project" value="UniProtKB-KW"/>
</dbReference>
<dbReference type="InterPro" id="IPR016156">
    <property type="entry name" value="FAD/NAD-linked_Rdtase_dimer_sf"/>
</dbReference>
<dbReference type="PROSITE" id="PS50206">
    <property type="entry name" value="RHODANESE_3"/>
    <property type="match status" value="1"/>
</dbReference>
<proteinExistence type="inferred from homology"/>
<evidence type="ECO:0000313" key="8">
    <source>
        <dbReference type="EMBL" id="GAW91767.1"/>
    </source>
</evidence>
<reference evidence="9" key="1">
    <citation type="journal article" date="2017" name="Appl. Environ. Microbiol.">
        <title>Genomic Analysis of Calderihabitans maritimus KKC1, a Thermophilic, Hydrogenogenic, Carboxydotrophic Bacterium Isolated from Marine Sediment.</title>
        <authorList>
            <person name="Omae K."/>
            <person name="Yoneda Y."/>
            <person name="Fukuyama Y."/>
            <person name="Yoshida T."/>
            <person name="Sako Y."/>
        </authorList>
    </citation>
    <scope>NUCLEOTIDE SEQUENCE [LARGE SCALE GENOMIC DNA]</scope>
    <source>
        <strain evidence="9">KKC1</strain>
    </source>
</reference>
<dbReference type="OrthoDB" id="9802028at2"/>
<evidence type="ECO:0000259" key="7">
    <source>
        <dbReference type="PROSITE" id="PS50206"/>
    </source>
</evidence>
<dbReference type="PANTHER" id="PTHR43429:SF1">
    <property type="entry name" value="NAD(P)H SULFUR OXIDOREDUCTASE (COA-DEPENDENT)"/>
    <property type="match status" value="1"/>
</dbReference>
<keyword evidence="9" id="KW-1185">Reference proteome</keyword>
<dbReference type="Gene3D" id="3.50.50.60">
    <property type="entry name" value="FAD/NAD(P)-binding domain"/>
    <property type="match status" value="2"/>
</dbReference>
<evidence type="ECO:0000256" key="3">
    <source>
        <dbReference type="ARBA" id="ARBA00022630"/>
    </source>
</evidence>
<dbReference type="Pfam" id="PF07992">
    <property type="entry name" value="Pyr_redox_2"/>
    <property type="match status" value="1"/>
</dbReference>
<sequence length="566" mass="60906">MQGRKRIVIIGGVATGPKVAARARRLMPEADITVVERGRLISYGACGLPLFLAGMVGEVSELTATPSGINRDVEYFAKEKNIKFLTRTLAKYIDRAKKEVIIYDLERNEENSIQYDELVLATGAEPVIPPVPGTNLEGVLTLHHPDDAVAIRAALEAGAQNIVIIGGGLVGLEAADALVGPKRKITVIEMKEHLLAGALDPEIAQLVRDQVEMHGVSVRTGERLVALEGDDESRVTKVITERTSLQADLVILACGVKPNVELARECGLAIGNTGAISVNEFLLTSDPHIYAAGDCIENRHLVTGEPVYVPLASTANKQGRVIGSNLAGYRERYPGILGTTVMQIFDYNVGRTGLTETEAREKGYPVTKALVAGLDSAHYHPMHAGGIIKVVAHAETGKVLGAQVVGPGEVIKRLDVLVTAIQLGANIDQIAKLDLGYAPPFATAIDLGISAANTLKNKTQGLAQGIGPIEFVEMLNSQEQFVILDVRTPEEADDRPLADDRVVHIPLYELRQRIGELPKERKIITLCELGVRAYEAVRILKGEKFNDVVFLEGGVFALPASLVKKP</sequence>
<dbReference type="SUPFAM" id="SSF51905">
    <property type="entry name" value="FAD/NAD(P)-binding domain"/>
    <property type="match status" value="1"/>
</dbReference>
<feature type="domain" description="Rhodanese" evidence="7">
    <location>
        <begin position="477"/>
        <end position="564"/>
    </location>
</feature>
<evidence type="ECO:0000256" key="4">
    <source>
        <dbReference type="ARBA" id="ARBA00022827"/>
    </source>
</evidence>
<evidence type="ECO:0000256" key="5">
    <source>
        <dbReference type="ARBA" id="ARBA00023002"/>
    </source>
</evidence>
<dbReference type="InterPro" id="IPR036873">
    <property type="entry name" value="Rhodanese-like_dom_sf"/>
</dbReference>
<protein>
    <submittedName>
        <fullName evidence="8">CoA-disulfide reductase</fullName>
    </submittedName>
</protein>
<dbReference type="PRINTS" id="PR00368">
    <property type="entry name" value="FADPNR"/>
</dbReference>
<dbReference type="PRINTS" id="PR00411">
    <property type="entry name" value="PNDRDTASEI"/>
</dbReference>
<dbReference type="AlphaFoldDB" id="A0A1Z5HQW8"/>
<evidence type="ECO:0000256" key="6">
    <source>
        <dbReference type="ARBA" id="ARBA00023284"/>
    </source>
</evidence>
<dbReference type="Gene3D" id="3.40.250.10">
    <property type="entry name" value="Rhodanese-like domain"/>
    <property type="match status" value="1"/>
</dbReference>
<organism evidence="8 9">
    <name type="scientific">Calderihabitans maritimus</name>
    <dbReference type="NCBI Taxonomy" id="1246530"/>
    <lineage>
        <taxon>Bacteria</taxon>
        <taxon>Bacillati</taxon>
        <taxon>Bacillota</taxon>
        <taxon>Clostridia</taxon>
        <taxon>Neomoorellales</taxon>
        <taxon>Calderihabitantaceae</taxon>
        <taxon>Calderihabitans</taxon>
    </lineage>
</organism>
<dbReference type="RefSeq" id="WP_088553246.1">
    <property type="nucleotide sequence ID" value="NZ_BDGJ01000032.1"/>
</dbReference>
<evidence type="ECO:0000313" key="9">
    <source>
        <dbReference type="Proteomes" id="UP000197032"/>
    </source>
</evidence>
<comment type="caution">
    <text evidence="8">The sequence shown here is derived from an EMBL/GenBank/DDBJ whole genome shotgun (WGS) entry which is preliminary data.</text>
</comment>
<dbReference type="SUPFAM" id="SSF55424">
    <property type="entry name" value="FAD/NAD-linked reductases, dimerisation (C-terminal) domain"/>
    <property type="match status" value="1"/>
</dbReference>
<dbReference type="InterPro" id="IPR036188">
    <property type="entry name" value="FAD/NAD-bd_sf"/>
</dbReference>
<keyword evidence="3" id="KW-0285">Flavoprotein</keyword>
<keyword evidence="6" id="KW-0676">Redox-active center</keyword>
<evidence type="ECO:0000256" key="1">
    <source>
        <dbReference type="ARBA" id="ARBA00001974"/>
    </source>
</evidence>
<dbReference type="PANTHER" id="PTHR43429">
    <property type="entry name" value="PYRIDINE NUCLEOTIDE-DISULFIDE OXIDOREDUCTASE DOMAIN-CONTAINING"/>
    <property type="match status" value="1"/>
</dbReference>
<dbReference type="SUPFAM" id="SSF52821">
    <property type="entry name" value="Rhodanese/Cell cycle control phosphatase"/>
    <property type="match status" value="1"/>
</dbReference>
<accession>A0A1Z5HQW8</accession>
<dbReference type="SMART" id="SM00450">
    <property type="entry name" value="RHOD"/>
    <property type="match status" value="1"/>
</dbReference>
<dbReference type="CDD" id="cd00158">
    <property type="entry name" value="RHOD"/>
    <property type="match status" value="1"/>
</dbReference>
<dbReference type="Pfam" id="PF02852">
    <property type="entry name" value="Pyr_redox_dim"/>
    <property type="match status" value="1"/>
</dbReference>
<evidence type="ECO:0000256" key="2">
    <source>
        <dbReference type="ARBA" id="ARBA00009130"/>
    </source>
</evidence>
<comment type="similarity">
    <text evidence="2">Belongs to the class-III pyridine nucleotide-disulfide oxidoreductase family.</text>
</comment>
<keyword evidence="5" id="KW-0560">Oxidoreductase</keyword>
<dbReference type="InterPro" id="IPR023753">
    <property type="entry name" value="FAD/NAD-binding_dom"/>
</dbReference>
<dbReference type="InterPro" id="IPR050260">
    <property type="entry name" value="FAD-bd_OxRdtase"/>
</dbReference>
<dbReference type="Proteomes" id="UP000197032">
    <property type="component" value="Unassembled WGS sequence"/>
</dbReference>
<dbReference type="InterPro" id="IPR001763">
    <property type="entry name" value="Rhodanese-like_dom"/>
</dbReference>
<dbReference type="EMBL" id="BDGJ01000032">
    <property type="protein sequence ID" value="GAW91767.1"/>
    <property type="molecule type" value="Genomic_DNA"/>
</dbReference>